<dbReference type="Pfam" id="PF00567">
    <property type="entry name" value="TUDOR"/>
    <property type="match status" value="2"/>
</dbReference>
<protein>
    <recommendedName>
        <fullName evidence="1">Tudor domain-containing protein</fullName>
    </recommendedName>
</protein>
<dbReference type="SUPFAM" id="SSF63748">
    <property type="entry name" value="Tudor/PWWP/MBT"/>
    <property type="match status" value="2"/>
</dbReference>
<dbReference type="OrthoDB" id="9989103at2759"/>
<dbReference type="Gene3D" id="2.40.50.90">
    <property type="match status" value="1"/>
</dbReference>
<dbReference type="PhylomeDB" id="E9GSY6"/>
<dbReference type="eggNOG" id="KOG2039">
    <property type="taxonomic scope" value="Eukaryota"/>
</dbReference>
<feature type="domain" description="Tudor" evidence="1">
    <location>
        <begin position="283"/>
        <end position="341"/>
    </location>
</feature>
<dbReference type="Proteomes" id="UP000000305">
    <property type="component" value="Unassembled WGS sequence"/>
</dbReference>
<dbReference type="InterPro" id="IPR002999">
    <property type="entry name" value="Tudor"/>
</dbReference>
<dbReference type="KEGG" id="dpx:DAPPUDRAFT_247821"/>
<evidence type="ECO:0000313" key="2">
    <source>
        <dbReference type="EMBL" id="EFX77273.1"/>
    </source>
</evidence>
<dbReference type="EMBL" id="GL732563">
    <property type="protein sequence ID" value="EFX77273.1"/>
    <property type="molecule type" value="Genomic_DNA"/>
</dbReference>
<evidence type="ECO:0000259" key="1">
    <source>
        <dbReference type="PROSITE" id="PS50304"/>
    </source>
</evidence>
<dbReference type="InParanoid" id="E9GSY6"/>
<dbReference type="AlphaFoldDB" id="E9GSY6"/>
<organism evidence="2 3">
    <name type="scientific">Daphnia pulex</name>
    <name type="common">Water flea</name>
    <dbReference type="NCBI Taxonomy" id="6669"/>
    <lineage>
        <taxon>Eukaryota</taxon>
        <taxon>Metazoa</taxon>
        <taxon>Ecdysozoa</taxon>
        <taxon>Arthropoda</taxon>
        <taxon>Crustacea</taxon>
        <taxon>Branchiopoda</taxon>
        <taxon>Diplostraca</taxon>
        <taxon>Cladocera</taxon>
        <taxon>Anomopoda</taxon>
        <taxon>Daphniidae</taxon>
        <taxon>Daphnia</taxon>
    </lineage>
</organism>
<dbReference type="PROSITE" id="PS50304">
    <property type="entry name" value="TUDOR"/>
    <property type="match status" value="2"/>
</dbReference>
<dbReference type="SMART" id="SM00333">
    <property type="entry name" value="TUDOR"/>
    <property type="match status" value="2"/>
</dbReference>
<dbReference type="Gene3D" id="2.30.30.140">
    <property type="match status" value="2"/>
</dbReference>
<dbReference type="GO" id="GO:0005737">
    <property type="term" value="C:cytoplasm"/>
    <property type="evidence" value="ECO:0007669"/>
    <property type="project" value="UniProtKB-ARBA"/>
</dbReference>
<sequence>MLEVYCVDSGKTQTVPLHLIRTLDIPGNEAGFIRDCPPIASKFVLVDVIAPFNYVTCTRQWSDLAMKFLKIHVEDEIWEAIPVAMYGEHQDESRPAIEDPRVGAASVARYEQDDVWYRGQIMKFCDRLRAIVLFVDYGNMQLVPIEQIKSIDEEFMKQPSFAYHCRLGGVAAFHVWTERETQDFEGCTRDKVLSATFTIPDSEGKCPVRLVEQTDTADIVFNEEFAAPRYKSSSVPDKPISVVVGCYPVVSFINGTLDFHLCPIDDAYQFYSALSPDDLHEDLPRTGIPCVARFDEDGRYYRAKIIRIVDGYADLKFVDYGNQQKTPLSELKRITPGFMELPPMAWHKHSFNLGDCGGVFEVDLTVSKIGDVTRYLIEKHVVERVSMEADVE</sequence>
<dbReference type="InterPro" id="IPR050621">
    <property type="entry name" value="Tudor_domain_containing"/>
</dbReference>
<dbReference type="PANTHER" id="PTHR22948">
    <property type="entry name" value="TUDOR DOMAIN CONTAINING PROTEIN"/>
    <property type="match status" value="1"/>
</dbReference>
<name>E9GSY6_DAPPU</name>
<reference evidence="2 3" key="1">
    <citation type="journal article" date="2011" name="Science">
        <title>The ecoresponsive genome of Daphnia pulex.</title>
        <authorList>
            <person name="Colbourne J.K."/>
            <person name="Pfrender M.E."/>
            <person name="Gilbert D."/>
            <person name="Thomas W.K."/>
            <person name="Tucker A."/>
            <person name="Oakley T.H."/>
            <person name="Tokishita S."/>
            <person name="Aerts A."/>
            <person name="Arnold G.J."/>
            <person name="Basu M.K."/>
            <person name="Bauer D.J."/>
            <person name="Caceres C.E."/>
            <person name="Carmel L."/>
            <person name="Casola C."/>
            <person name="Choi J.H."/>
            <person name="Detter J.C."/>
            <person name="Dong Q."/>
            <person name="Dusheyko S."/>
            <person name="Eads B.D."/>
            <person name="Frohlich T."/>
            <person name="Geiler-Samerotte K.A."/>
            <person name="Gerlach D."/>
            <person name="Hatcher P."/>
            <person name="Jogdeo S."/>
            <person name="Krijgsveld J."/>
            <person name="Kriventseva E.V."/>
            <person name="Kultz D."/>
            <person name="Laforsch C."/>
            <person name="Lindquist E."/>
            <person name="Lopez J."/>
            <person name="Manak J.R."/>
            <person name="Muller J."/>
            <person name="Pangilinan J."/>
            <person name="Patwardhan R.P."/>
            <person name="Pitluck S."/>
            <person name="Pritham E.J."/>
            <person name="Rechtsteiner A."/>
            <person name="Rho M."/>
            <person name="Rogozin I.B."/>
            <person name="Sakarya O."/>
            <person name="Salamov A."/>
            <person name="Schaack S."/>
            <person name="Shapiro H."/>
            <person name="Shiga Y."/>
            <person name="Skalitzky C."/>
            <person name="Smith Z."/>
            <person name="Souvorov A."/>
            <person name="Sung W."/>
            <person name="Tang Z."/>
            <person name="Tsuchiya D."/>
            <person name="Tu H."/>
            <person name="Vos H."/>
            <person name="Wang M."/>
            <person name="Wolf Y.I."/>
            <person name="Yamagata H."/>
            <person name="Yamada T."/>
            <person name="Ye Y."/>
            <person name="Shaw J.R."/>
            <person name="Andrews J."/>
            <person name="Crease T.J."/>
            <person name="Tang H."/>
            <person name="Lucas S.M."/>
            <person name="Robertson H.M."/>
            <person name="Bork P."/>
            <person name="Koonin E.V."/>
            <person name="Zdobnov E.M."/>
            <person name="Grigoriev I.V."/>
            <person name="Lynch M."/>
            <person name="Boore J.L."/>
        </authorList>
    </citation>
    <scope>NUCLEOTIDE SEQUENCE [LARGE SCALE GENOMIC DNA]</scope>
</reference>
<dbReference type="HOGENOM" id="CLU_704505_0_0_1"/>
<feature type="domain" description="Tudor" evidence="1">
    <location>
        <begin position="99"/>
        <end position="158"/>
    </location>
</feature>
<evidence type="ECO:0000313" key="3">
    <source>
        <dbReference type="Proteomes" id="UP000000305"/>
    </source>
</evidence>
<keyword evidence="3" id="KW-1185">Reference proteome</keyword>
<dbReference type="InterPro" id="IPR035437">
    <property type="entry name" value="SNase_OB-fold_sf"/>
</dbReference>
<dbReference type="PANTHER" id="PTHR22948:SF72">
    <property type="entry name" value="TUDOR DOMAIN-CONTAINING PROTEIN"/>
    <property type="match status" value="1"/>
</dbReference>
<accession>E9GSY6</accession>
<proteinExistence type="predicted"/>
<gene>
    <name evidence="2" type="ORF">DAPPUDRAFT_247821</name>
</gene>